<name>A0ABQ9NEN3_9PEZI</name>
<comment type="caution">
    <text evidence="1">The sequence shown here is derived from an EMBL/GenBank/DDBJ whole genome shotgun (WGS) entry which is preliminary data.</text>
</comment>
<feature type="non-terminal residue" evidence="1">
    <location>
        <position position="165"/>
    </location>
</feature>
<dbReference type="Proteomes" id="UP001172684">
    <property type="component" value="Unassembled WGS sequence"/>
</dbReference>
<evidence type="ECO:0000313" key="1">
    <source>
        <dbReference type="EMBL" id="KAJ9650359.1"/>
    </source>
</evidence>
<gene>
    <name evidence="1" type="ORF">H2201_009306</name>
</gene>
<protein>
    <submittedName>
        <fullName evidence="1">Uncharacterized protein</fullName>
    </submittedName>
</protein>
<proteinExistence type="predicted"/>
<accession>A0ABQ9NEN3</accession>
<sequence length="165" mass="18685">MGFRVTFQDYRHIAKAIDREHVRGLMGDMDDDQDDIHDLAAAHSSRTADQVYGIDASMLRSLSARTINAFRTVTDRWHRFLQVNSRQQWSEKSRARRLSQTAYLPEPKRHKSPVKRDEEEELQLGLERLLGPGAAFRSPEQKEALLAILRGDGPLVAILPPGGGK</sequence>
<dbReference type="EMBL" id="JAPDRL010000687">
    <property type="protein sequence ID" value="KAJ9650359.1"/>
    <property type="molecule type" value="Genomic_DNA"/>
</dbReference>
<reference evidence="1" key="1">
    <citation type="submission" date="2022-10" db="EMBL/GenBank/DDBJ databases">
        <title>Culturing micro-colonial fungi from biological soil crusts in the Mojave desert and describing Neophaeococcomyces mojavensis, and introducing the new genera and species Taxawa tesnikishii.</title>
        <authorList>
            <person name="Kurbessoian T."/>
            <person name="Stajich J.E."/>
        </authorList>
    </citation>
    <scope>NUCLEOTIDE SEQUENCE</scope>
    <source>
        <strain evidence="1">TK_1</strain>
    </source>
</reference>
<keyword evidence="2" id="KW-1185">Reference proteome</keyword>
<evidence type="ECO:0000313" key="2">
    <source>
        <dbReference type="Proteomes" id="UP001172684"/>
    </source>
</evidence>
<organism evidence="1 2">
    <name type="scientific">Coniosporium apollinis</name>
    <dbReference type="NCBI Taxonomy" id="61459"/>
    <lineage>
        <taxon>Eukaryota</taxon>
        <taxon>Fungi</taxon>
        <taxon>Dikarya</taxon>
        <taxon>Ascomycota</taxon>
        <taxon>Pezizomycotina</taxon>
        <taxon>Dothideomycetes</taxon>
        <taxon>Dothideomycetes incertae sedis</taxon>
        <taxon>Coniosporium</taxon>
    </lineage>
</organism>